<protein>
    <submittedName>
        <fullName evidence="2">Uncharacterized protein</fullName>
    </submittedName>
</protein>
<feature type="compositionally biased region" description="Polar residues" evidence="1">
    <location>
        <begin position="10"/>
        <end position="20"/>
    </location>
</feature>
<name>A0A1H3QTG8_9ACTN</name>
<accession>A0A1H3QTG8</accession>
<feature type="region of interest" description="Disordered" evidence="1">
    <location>
        <begin position="305"/>
        <end position="366"/>
    </location>
</feature>
<reference evidence="3" key="1">
    <citation type="submission" date="2016-10" db="EMBL/GenBank/DDBJ databases">
        <authorList>
            <person name="Varghese N."/>
            <person name="Submissions S."/>
        </authorList>
    </citation>
    <scope>NUCLEOTIDE SEQUENCE [LARGE SCALE GENOMIC DNA]</scope>
    <source>
        <strain evidence="3">DSM 44718</strain>
    </source>
</reference>
<evidence type="ECO:0000256" key="1">
    <source>
        <dbReference type="SAM" id="MobiDB-lite"/>
    </source>
</evidence>
<sequence>MRDNDGIPQRESTTNWQAHDTPSMWRMIEPQQTDAHWRHVSGLRRMAELTATHLGRLQRYRDGLAEAWPPERSKASQAFISRLDYLIEHVRGTHQVAAANYSTVSTATAAVQATRSDMEKIHAEYQAKLQALRTYENLAQTERASQLPGTTIGPPPATSADLERINLRARLAMSGLSSALVEAQTRLQRPAPYAPVGHRDDPTTIYGSRGNKPTIRAMIAAPTPPSPALDGSSGGFRATPYPAPAAPAGGPTSILPRSLTAEGLPKRSSNEVESRRSNAVGLGTSGRSTGAVAAAVVGHVTPAMPTGGIIGPPTTPGQSGARSGPIINPTGGVISAPPPNSSAGSPGAVSGHPSRRHAADNPSTQSVLQESWIMAVGVPPVIAPSTAISTHDPGPAIGIDH</sequence>
<feature type="region of interest" description="Disordered" evidence="1">
    <location>
        <begin position="1"/>
        <end position="21"/>
    </location>
</feature>
<dbReference type="Proteomes" id="UP000199632">
    <property type="component" value="Unassembled WGS sequence"/>
</dbReference>
<dbReference type="EMBL" id="FNQB01000002">
    <property type="protein sequence ID" value="SDZ16814.1"/>
    <property type="molecule type" value="Genomic_DNA"/>
</dbReference>
<dbReference type="STRING" id="137265.SAMN05421684_3182"/>
<feature type="compositionally biased region" description="Basic and acidic residues" evidence="1">
    <location>
        <begin position="264"/>
        <end position="276"/>
    </location>
</feature>
<evidence type="ECO:0000313" key="2">
    <source>
        <dbReference type="EMBL" id="SDZ16814.1"/>
    </source>
</evidence>
<proteinExistence type="predicted"/>
<organism evidence="2 3">
    <name type="scientific">Asanoa ishikariensis</name>
    <dbReference type="NCBI Taxonomy" id="137265"/>
    <lineage>
        <taxon>Bacteria</taxon>
        <taxon>Bacillati</taxon>
        <taxon>Actinomycetota</taxon>
        <taxon>Actinomycetes</taxon>
        <taxon>Micromonosporales</taxon>
        <taxon>Micromonosporaceae</taxon>
        <taxon>Asanoa</taxon>
    </lineage>
</organism>
<feature type="region of interest" description="Disordered" evidence="1">
    <location>
        <begin position="225"/>
        <end position="285"/>
    </location>
</feature>
<dbReference type="AlphaFoldDB" id="A0A1H3QTG8"/>
<keyword evidence="3" id="KW-1185">Reference proteome</keyword>
<feature type="compositionally biased region" description="Low complexity" evidence="1">
    <location>
        <begin position="341"/>
        <end position="352"/>
    </location>
</feature>
<gene>
    <name evidence="2" type="ORF">SAMN05421684_3182</name>
</gene>
<evidence type="ECO:0000313" key="3">
    <source>
        <dbReference type="Proteomes" id="UP000199632"/>
    </source>
</evidence>